<dbReference type="WBParaSite" id="nRc.2.0.1.t47714-RA">
    <property type="protein sequence ID" value="nRc.2.0.1.t47714-RA"/>
    <property type="gene ID" value="nRc.2.0.1.g47714"/>
</dbReference>
<accession>A0A915L9I3</accession>
<evidence type="ECO:0000313" key="3">
    <source>
        <dbReference type="WBParaSite" id="nRc.2.0.1.t47714-RA"/>
    </source>
</evidence>
<reference evidence="3" key="1">
    <citation type="submission" date="2022-11" db="UniProtKB">
        <authorList>
            <consortium name="WormBaseParasite"/>
        </authorList>
    </citation>
    <scope>IDENTIFICATION</scope>
</reference>
<protein>
    <submittedName>
        <fullName evidence="3">Uncharacterized protein</fullName>
    </submittedName>
</protein>
<evidence type="ECO:0000256" key="1">
    <source>
        <dbReference type="SAM" id="MobiDB-lite"/>
    </source>
</evidence>
<organism evidence="2 3">
    <name type="scientific">Romanomermis culicivorax</name>
    <name type="common">Nematode worm</name>
    <dbReference type="NCBI Taxonomy" id="13658"/>
    <lineage>
        <taxon>Eukaryota</taxon>
        <taxon>Metazoa</taxon>
        <taxon>Ecdysozoa</taxon>
        <taxon>Nematoda</taxon>
        <taxon>Enoplea</taxon>
        <taxon>Dorylaimia</taxon>
        <taxon>Mermithida</taxon>
        <taxon>Mermithoidea</taxon>
        <taxon>Mermithidae</taxon>
        <taxon>Romanomermis</taxon>
    </lineage>
</organism>
<dbReference type="AlphaFoldDB" id="A0A915L9I3"/>
<evidence type="ECO:0000313" key="2">
    <source>
        <dbReference type="Proteomes" id="UP000887565"/>
    </source>
</evidence>
<sequence>MLYVQDPDSAGSVVLDPDSHPHKSGPDASNFLDLDLDPDMDTMKQDGSDVVKKWIRPVYTNALIQ</sequence>
<keyword evidence="2" id="KW-1185">Reference proteome</keyword>
<dbReference type="Proteomes" id="UP000887565">
    <property type="component" value="Unplaced"/>
</dbReference>
<proteinExistence type="predicted"/>
<name>A0A915L9I3_ROMCU</name>
<feature type="region of interest" description="Disordered" evidence="1">
    <location>
        <begin position="1"/>
        <end position="30"/>
    </location>
</feature>